<keyword evidence="3" id="KW-1185">Reference proteome</keyword>
<evidence type="ECO:0000256" key="1">
    <source>
        <dbReference type="SAM" id="MobiDB-lite"/>
    </source>
</evidence>
<dbReference type="RefSeq" id="XP_041284776.1">
    <property type="nucleotide sequence ID" value="XM_041442706.1"/>
</dbReference>
<evidence type="ECO:0000313" key="3">
    <source>
        <dbReference type="Proteomes" id="UP000823399"/>
    </source>
</evidence>
<dbReference type="EMBL" id="JABBWM010000157">
    <property type="protein sequence ID" value="KAG2085884.1"/>
    <property type="molecule type" value="Genomic_DNA"/>
</dbReference>
<proteinExistence type="predicted"/>
<sequence length="575" mass="64234">MSQRQVRFATPVSSEAGDLFSPDAGNIWTSVFYNSNPTQCHGSVSTDSPVEARPALQEDPIDWWGTYVPLESSPYKPLSGMTNISLAVYKLRSKLPHCNEYRSDASGKKEKNYEMCFNGDFDEVTRMLSDMYVVELLRTPNFLTARHSKLGDINVSPPSQTSEKGYARPEELPAQLSTLHEDVQSTPLKYQPYDCGWDDSISNGSVPPEVSSPTDPYNCGWEDAIQATSPEAVIQSQEKSTDTISEEEHLVETLHPTSDEIVEPTIQMDDPYNCRWDDPVIKEVAALNESWTQNPYDCRWGDIVDATALQATEEKDKILDIYNAADSPCSERIGPVFPTNDPYDARWDDPMDDCKGAQTASTADSYDCIWDDTTAPEEDIMLEGSTDNPYNCGWDLSMDARAHSPEMMEGDAANNSDHGRADGMVHSDPGRDSTDDLYDLGWEDPMEEAKIRRQSIEQMMSKEMDVIDLTMSEGTEVIDLTLSPANLVAERSVSIPGPNTFEEVGESMRHAMRWLNSIGHSDFDRFVCSIVAPETRLVSDPRPATTFMANRHLFGAYMEARDRVTDLGADIINIH</sequence>
<dbReference type="Proteomes" id="UP000823399">
    <property type="component" value="Unassembled WGS sequence"/>
</dbReference>
<feature type="region of interest" description="Disordered" evidence="1">
    <location>
        <begin position="408"/>
        <end position="433"/>
    </location>
</feature>
<protein>
    <submittedName>
        <fullName evidence="2">Uncharacterized protein</fullName>
    </submittedName>
</protein>
<dbReference type="AlphaFoldDB" id="A0A9P7ES25"/>
<organism evidence="2 3">
    <name type="scientific">Suillus discolor</name>
    <dbReference type="NCBI Taxonomy" id="1912936"/>
    <lineage>
        <taxon>Eukaryota</taxon>
        <taxon>Fungi</taxon>
        <taxon>Dikarya</taxon>
        <taxon>Basidiomycota</taxon>
        <taxon>Agaricomycotina</taxon>
        <taxon>Agaricomycetes</taxon>
        <taxon>Agaricomycetidae</taxon>
        <taxon>Boletales</taxon>
        <taxon>Suillineae</taxon>
        <taxon>Suillaceae</taxon>
        <taxon>Suillus</taxon>
    </lineage>
</organism>
<comment type="caution">
    <text evidence="2">The sequence shown here is derived from an EMBL/GenBank/DDBJ whole genome shotgun (WGS) entry which is preliminary data.</text>
</comment>
<reference evidence="2" key="1">
    <citation type="journal article" date="2020" name="New Phytol.">
        <title>Comparative genomics reveals dynamic genome evolution in host specialist ectomycorrhizal fungi.</title>
        <authorList>
            <person name="Lofgren L.A."/>
            <person name="Nguyen N.H."/>
            <person name="Vilgalys R."/>
            <person name="Ruytinx J."/>
            <person name="Liao H.L."/>
            <person name="Branco S."/>
            <person name="Kuo A."/>
            <person name="LaButti K."/>
            <person name="Lipzen A."/>
            <person name="Andreopoulos W."/>
            <person name="Pangilinan J."/>
            <person name="Riley R."/>
            <person name="Hundley H."/>
            <person name="Na H."/>
            <person name="Barry K."/>
            <person name="Grigoriev I.V."/>
            <person name="Stajich J.E."/>
            <person name="Kennedy P.G."/>
        </authorList>
    </citation>
    <scope>NUCLEOTIDE SEQUENCE</scope>
    <source>
        <strain evidence="2">FC423</strain>
    </source>
</reference>
<dbReference type="OrthoDB" id="2652755at2759"/>
<name>A0A9P7ES25_9AGAM</name>
<accession>A0A9P7ES25</accession>
<feature type="compositionally biased region" description="Basic and acidic residues" evidence="1">
    <location>
        <begin position="417"/>
        <end position="433"/>
    </location>
</feature>
<evidence type="ECO:0000313" key="2">
    <source>
        <dbReference type="EMBL" id="KAG2085884.1"/>
    </source>
</evidence>
<dbReference type="GeneID" id="64704965"/>
<gene>
    <name evidence="2" type="ORF">F5147DRAFT_781843</name>
</gene>